<evidence type="ECO:0000313" key="2">
    <source>
        <dbReference type="Proteomes" id="UP001055879"/>
    </source>
</evidence>
<reference evidence="1 2" key="2">
    <citation type="journal article" date="2022" name="Mol. Ecol. Resour.">
        <title>The genomes of chicory, endive, great burdock and yacon provide insights into Asteraceae paleo-polyploidization history and plant inulin production.</title>
        <authorList>
            <person name="Fan W."/>
            <person name="Wang S."/>
            <person name="Wang H."/>
            <person name="Wang A."/>
            <person name="Jiang F."/>
            <person name="Liu H."/>
            <person name="Zhao H."/>
            <person name="Xu D."/>
            <person name="Zhang Y."/>
        </authorList>
    </citation>
    <scope>NUCLEOTIDE SEQUENCE [LARGE SCALE GENOMIC DNA]</scope>
    <source>
        <strain evidence="2">cv. Niubang</strain>
    </source>
</reference>
<proteinExistence type="predicted"/>
<protein>
    <submittedName>
        <fullName evidence="1">Uncharacterized protein</fullName>
    </submittedName>
</protein>
<accession>A0ACB9BHR4</accession>
<gene>
    <name evidence="1" type="ORF">L6452_21133</name>
</gene>
<name>A0ACB9BHR4_ARCLA</name>
<dbReference type="EMBL" id="CM042052">
    <property type="protein sequence ID" value="KAI3720220.1"/>
    <property type="molecule type" value="Genomic_DNA"/>
</dbReference>
<sequence>MPFSSASVCCLHIRKFENAGHVFDDEYYEPTYSERMISEMSFTVHLSLVFSEVLGFEILIIVGKPL</sequence>
<reference evidence="2" key="1">
    <citation type="journal article" date="2022" name="Mol. Ecol. Resour.">
        <title>The genomes of chicory, endive, great burdock and yacon provide insights into Asteraceae palaeo-polyploidization history and plant inulin production.</title>
        <authorList>
            <person name="Fan W."/>
            <person name="Wang S."/>
            <person name="Wang H."/>
            <person name="Wang A."/>
            <person name="Jiang F."/>
            <person name="Liu H."/>
            <person name="Zhao H."/>
            <person name="Xu D."/>
            <person name="Zhang Y."/>
        </authorList>
    </citation>
    <scope>NUCLEOTIDE SEQUENCE [LARGE SCALE GENOMIC DNA]</scope>
    <source>
        <strain evidence="2">cv. Niubang</strain>
    </source>
</reference>
<evidence type="ECO:0000313" key="1">
    <source>
        <dbReference type="EMBL" id="KAI3720220.1"/>
    </source>
</evidence>
<dbReference type="Proteomes" id="UP001055879">
    <property type="component" value="Linkage Group LG06"/>
</dbReference>
<organism evidence="1 2">
    <name type="scientific">Arctium lappa</name>
    <name type="common">Greater burdock</name>
    <name type="synonym">Lappa major</name>
    <dbReference type="NCBI Taxonomy" id="4217"/>
    <lineage>
        <taxon>Eukaryota</taxon>
        <taxon>Viridiplantae</taxon>
        <taxon>Streptophyta</taxon>
        <taxon>Embryophyta</taxon>
        <taxon>Tracheophyta</taxon>
        <taxon>Spermatophyta</taxon>
        <taxon>Magnoliopsida</taxon>
        <taxon>eudicotyledons</taxon>
        <taxon>Gunneridae</taxon>
        <taxon>Pentapetalae</taxon>
        <taxon>asterids</taxon>
        <taxon>campanulids</taxon>
        <taxon>Asterales</taxon>
        <taxon>Asteraceae</taxon>
        <taxon>Carduoideae</taxon>
        <taxon>Cardueae</taxon>
        <taxon>Arctiinae</taxon>
        <taxon>Arctium</taxon>
    </lineage>
</organism>
<comment type="caution">
    <text evidence="1">The sequence shown here is derived from an EMBL/GenBank/DDBJ whole genome shotgun (WGS) entry which is preliminary data.</text>
</comment>
<keyword evidence="2" id="KW-1185">Reference proteome</keyword>